<dbReference type="InterPro" id="IPR039420">
    <property type="entry name" value="WalR-like"/>
</dbReference>
<dbReference type="Pfam" id="PF00072">
    <property type="entry name" value="Response_reg"/>
    <property type="match status" value="1"/>
</dbReference>
<keyword evidence="2" id="KW-0238">DNA-binding</keyword>
<sequence length="240" mass="25943">MSLHILIVDDHLIIRRGLARLLVEDPRIGRADEAADAPCALRALRTAHYDAVVLDVALGERDGLDLLKAVRAEHPRLGVVMLSVYPEAQFAVRAMRAGAHAYLNKGCDPESLMGALANAASGRPYVTPAVAELLAHSVRQDNPEAPHETLSDREFQVLQLLVAGKSVSTIAEQLALSANTISTYRARIFEKLDVHSLVDLTTYAHRHRLGANQMHTSAHHEGAPHAPRSAATTRGSSKTG</sequence>
<dbReference type="Gene3D" id="1.10.10.10">
    <property type="entry name" value="Winged helix-like DNA-binding domain superfamily/Winged helix DNA-binding domain"/>
    <property type="match status" value="1"/>
</dbReference>
<dbReference type="InterPro" id="IPR058245">
    <property type="entry name" value="NreC/VraR/RcsB-like_REC"/>
</dbReference>
<evidence type="ECO:0000256" key="4">
    <source>
        <dbReference type="SAM" id="MobiDB-lite"/>
    </source>
</evidence>
<evidence type="ECO:0000256" key="1">
    <source>
        <dbReference type="ARBA" id="ARBA00022553"/>
    </source>
</evidence>
<dbReference type="GO" id="GO:0003677">
    <property type="term" value="F:DNA binding"/>
    <property type="evidence" value="ECO:0007669"/>
    <property type="project" value="UniProtKB-KW"/>
</dbReference>
<evidence type="ECO:0000256" key="3">
    <source>
        <dbReference type="PROSITE-ProRule" id="PRU00169"/>
    </source>
</evidence>
<evidence type="ECO:0000259" key="6">
    <source>
        <dbReference type="PROSITE" id="PS50110"/>
    </source>
</evidence>
<evidence type="ECO:0000256" key="2">
    <source>
        <dbReference type="ARBA" id="ARBA00023125"/>
    </source>
</evidence>
<keyword evidence="8" id="KW-1185">Reference proteome</keyword>
<dbReference type="InterPro" id="IPR011006">
    <property type="entry name" value="CheY-like_superfamily"/>
</dbReference>
<dbReference type="SUPFAM" id="SSF46894">
    <property type="entry name" value="C-terminal effector domain of the bipartite response regulators"/>
    <property type="match status" value="1"/>
</dbReference>
<feature type="compositionally biased region" description="Polar residues" evidence="4">
    <location>
        <begin position="230"/>
        <end position="240"/>
    </location>
</feature>
<dbReference type="STRING" id="288768.SAMEA3906486_00267"/>
<dbReference type="SMART" id="SM00448">
    <property type="entry name" value="REC"/>
    <property type="match status" value="1"/>
</dbReference>
<dbReference type="CDD" id="cd17535">
    <property type="entry name" value="REC_NarL-like"/>
    <property type="match status" value="1"/>
</dbReference>
<dbReference type="Proteomes" id="UP000076848">
    <property type="component" value="Unassembled WGS sequence"/>
</dbReference>
<dbReference type="Gene3D" id="3.40.50.2300">
    <property type="match status" value="1"/>
</dbReference>
<gene>
    <name evidence="7" type="primary">uvrY</name>
    <name evidence="7" type="ORF">SAMEA3906486_00267</name>
</gene>
<dbReference type="PANTHER" id="PTHR43214:SF43">
    <property type="entry name" value="TWO-COMPONENT RESPONSE REGULATOR"/>
    <property type="match status" value="1"/>
</dbReference>
<dbReference type="RefSeq" id="WP_082852835.1">
    <property type="nucleotide sequence ID" value="NZ_FKIF01000001.1"/>
</dbReference>
<organism evidence="7 8">
    <name type="scientific">Bordetella ansorpii</name>
    <dbReference type="NCBI Taxonomy" id="288768"/>
    <lineage>
        <taxon>Bacteria</taxon>
        <taxon>Pseudomonadati</taxon>
        <taxon>Pseudomonadota</taxon>
        <taxon>Betaproteobacteria</taxon>
        <taxon>Burkholderiales</taxon>
        <taxon>Alcaligenaceae</taxon>
        <taxon>Bordetella</taxon>
    </lineage>
</organism>
<dbReference type="InterPro" id="IPR036388">
    <property type="entry name" value="WH-like_DNA-bd_sf"/>
</dbReference>
<dbReference type="GO" id="GO:0006355">
    <property type="term" value="P:regulation of DNA-templated transcription"/>
    <property type="evidence" value="ECO:0007669"/>
    <property type="project" value="InterPro"/>
</dbReference>
<dbReference type="PANTHER" id="PTHR43214">
    <property type="entry name" value="TWO-COMPONENT RESPONSE REGULATOR"/>
    <property type="match status" value="1"/>
</dbReference>
<proteinExistence type="predicted"/>
<dbReference type="InterPro" id="IPR016032">
    <property type="entry name" value="Sig_transdc_resp-reg_C-effctor"/>
</dbReference>
<dbReference type="AlphaFoldDB" id="A0A157S543"/>
<dbReference type="CDD" id="cd06170">
    <property type="entry name" value="LuxR_C_like"/>
    <property type="match status" value="1"/>
</dbReference>
<feature type="modified residue" description="4-aspartylphosphate" evidence="3">
    <location>
        <position position="55"/>
    </location>
</feature>
<dbReference type="PRINTS" id="PR00038">
    <property type="entry name" value="HTHLUXR"/>
</dbReference>
<dbReference type="PROSITE" id="PS00622">
    <property type="entry name" value="HTH_LUXR_1"/>
    <property type="match status" value="1"/>
</dbReference>
<dbReference type="OrthoDB" id="9816469at2"/>
<accession>A0A157S543</accession>
<dbReference type="SUPFAM" id="SSF52172">
    <property type="entry name" value="CheY-like"/>
    <property type="match status" value="1"/>
</dbReference>
<dbReference type="SMART" id="SM00421">
    <property type="entry name" value="HTH_LUXR"/>
    <property type="match status" value="1"/>
</dbReference>
<evidence type="ECO:0000313" key="8">
    <source>
        <dbReference type="Proteomes" id="UP000076848"/>
    </source>
</evidence>
<dbReference type="GO" id="GO:0000160">
    <property type="term" value="P:phosphorelay signal transduction system"/>
    <property type="evidence" value="ECO:0007669"/>
    <property type="project" value="InterPro"/>
</dbReference>
<name>A0A157S543_9BORD</name>
<protein>
    <submittedName>
        <fullName evidence="7">Two-component system response regulator</fullName>
    </submittedName>
</protein>
<reference evidence="7 8" key="1">
    <citation type="submission" date="2016-04" db="EMBL/GenBank/DDBJ databases">
        <authorList>
            <consortium name="Pathogen Informatics"/>
        </authorList>
    </citation>
    <scope>NUCLEOTIDE SEQUENCE [LARGE SCALE GENOMIC DNA]</scope>
    <source>
        <strain evidence="7 8">H050680373</strain>
    </source>
</reference>
<keyword evidence="1 3" id="KW-0597">Phosphoprotein</keyword>
<dbReference type="Pfam" id="PF00196">
    <property type="entry name" value="GerE"/>
    <property type="match status" value="1"/>
</dbReference>
<feature type="domain" description="Response regulatory" evidence="6">
    <location>
        <begin position="4"/>
        <end position="120"/>
    </location>
</feature>
<dbReference type="PROSITE" id="PS50110">
    <property type="entry name" value="RESPONSE_REGULATORY"/>
    <property type="match status" value="1"/>
</dbReference>
<evidence type="ECO:0000313" key="7">
    <source>
        <dbReference type="EMBL" id="SAI65524.1"/>
    </source>
</evidence>
<evidence type="ECO:0000259" key="5">
    <source>
        <dbReference type="PROSITE" id="PS50043"/>
    </source>
</evidence>
<dbReference type="InterPro" id="IPR000792">
    <property type="entry name" value="Tscrpt_reg_LuxR_C"/>
</dbReference>
<feature type="domain" description="HTH luxR-type" evidence="5">
    <location>
        <begin position="143"/>
        <end position="208"/>
    </location>
</feature>
<dbReference type="PROSITE" id="PS50043">
    <property type="entry name" value="HTH_LUXR_2"/>
    <property type="match status" value="1"/>
</dbReference>
<feature type="region of interest" description="Disordered" evidence="4">
    <location>
        <begin position="215"/>
        <end position="240"/>
    </location>
</feature>
<dbReference type="EMBL" id="FKIF01000001">
    <property type="protein sequence ID" value="SAI65524.1"/>
    <property type="molecule type" value="Genomic_DNA"/>
</dbReference>
<dbReference type="InterPro" id="IPR001789">
    <property type="entry name" value="Sig_transdc_resp-reg_receiver"/>
</dbReference>